<sequence length="706" mass="81286">MGNFPSIQSYAKLEEIGRGSFGIVYKAKNKETKEFYAVKVLHPEFNKNLKNYLKALDNEISIYSKLDHPCILPFYGASYFSFNDERRPAIVVKYAPNGSLDQIFDYGKQHEIVFWNNTTKLCIIYGIASAMSYLHDNNVIHCDLKPSNILLDEYMCPYIADFGLSQVFDNKNLMSTASSIKGTAIYTAPEIWEDKEITESCDVYSFGLLLYSIFANEEPFEKRNYNQYKFSINVIQNGERPEFTREIPTPFWSLMQRCWSQDPKERPTFKEILDDLATKDELCINGVNIAKYRRFIELLEKRQIETIHNEFQKVDIKTELKKFNVTDPGFDYLFTVHVLKLEELPYRKREAIRKVIFPNDKETCFDKIVINPEQVVELYENGVLDSHYLLDLLKFFDKISIEIKYPASNYLQIWQVLSNVKRKENERIKFIIIVENVNAIGREFKNNNLVNKFIIKEPVSSISEEAFRGCIALTSIEFPSTLRSIEHSTFRMCESLKKVVIPKSVPSVGEHALRGCHNLIDVTIPSSVGKIGKSCFRGDNHMKIITLPENLTVIEKSTFKGCVQLITVNVPPSVTKIEQSAFEECQKLKKMVIPPSVRVIEPKAFRDCAALTHIYFDPTKTTEIDENAFYDCDNLQSLVITTSESEITIDIRPFPNVKKIFIPQSVVIENPIPGIQIIQQRNNFTDCGLSENQESSSQDSANYIQE</sequence>
<accession>A0ABR2KFT2</accession>
<gene>
    <name evidence="6" type="ORF">M9Y10_034436</name>
</gene>
<dbReference type="Gene3D" id="3.80.10.10">
    <property type="entry name" value="Ribonuclease Inhibitor"/>
    <property type="match status" value="2"/>
</dbReference>
<dbReference type="InterPro" id="IPR008271">
    <property type="entry name" value="Ser/Thr_kinase_AS"/>
</dbReference>
<evidence type="ECO:0000313" key="7">
    <source>
        <dbReference type="Proteomes" id="UP001470230"/>
    </source>
</evidence>
<proteinExistence type="predicted"/>
<evidence type="ECO:0000256" key="1">
    <source>
        <dbReference type="ARBA" id="ARBA00022527"/>
    </source>
</evidence>
<protein>
    <recommendedName>
        <fullName evidence="5">Protein kinase domain-containing protein</fullName>
    </recommendedName>
</protein>
<dbReference type="InterPro" id="IPR011009">
    <property type="entry name" value="Kinase-like_dom_sf"/>
</dbReference>
<dbReference type="InterPro" id="IPR051681">
    <property type="entry name" value="Ser/Thr_Kinases-Pseudokinases"/>
</dbReference>
<feature type="binding site" evidence="4">
    <location>
        <position position="39"/>
    </location>
    <ligand>
        <name>ATP</name>
        <dbReference type="ChEBI" id="CHEBI:30616"/>
    </ligand>
</feature>
<name>A0ABR2KFT2_9EUKA</name>
<dbReference type="PANTHER" id="PTHR44329:SF214">
    <property type="entry name" value="PROTEIN KINASE DOMAIN-CONTAINING PROTEIN"/>
    <property type="match status" value="1"/>
</dbReference>
<dbReference type="SUPFAM" id="SSF52058">
    <property type="entry name" value="L domain-like"/>
    <property type="match status" value="1"/>
</dbReference>
<evidence type="ECO:0000313" key="6">
    <source>
        <dbReference type="EMBL" id="KAK8889683.1"/>
    </source>
</evidence>
<keyword evidence="1" id="KW-0723">Serine/threonine-protein kinase</keyword>
<dbReference type="Pfam" id="PF00069">
    <property type="entry name" value="Pkinase"/>
    <property type="match status" value="1"/>
</dbReference>
<dbReference type="CDD" id="cd13999">
    <property type="entry name" value="STKc_MAP3K-like"/>
    <property type="match status" value="1"/>
</dbReference>
<dbReference type="InterPro" id="IPR032675">
    <property type="entry name" value="LRR_dom_sf"/>
</dbReference>
<feature type="domain" description="Protein kinase" evidence="5">
    <location>
        <begin position="10"/>
        <end position="282"/>
    </location>
</feature>
<keyword evidence="1" id="KW-0418">Kinase</keyword>
<dbReference type="PROSITE" id="PS00107">
    <property type="entry name" value="PROTEIN_KINASE_ATP"/>
    <property type="match status" value="1"/>
</dbReference>
<dbReference type="EMBL" id="JAPFFF010000005">
    <property type="protein sequence ID" value="KAK8889683.1"/>
    <property type="molecule type" value="Genomic_DNA"/>
</dbReference>
<evidence type="ECO:0000256" key="3">
    <source>
        <dbReference type="ARBA" id="ARBA00022840"/>
    </source>
</evidence>
<dbReference type="PANTHER" id="PTHR44329">
    <property type="entry name" value="SERINE/THREONINE-PROTEIN KINASE TNNI3K-RELATED"/>
    <property type="match status" value="1"/>
</dbReference>
<dbReference type="InterPro" id="IPR026906">
    <property type="entry name" value="LRR_5"/>
</dbReference>
<dbReference type="PROSITE" id="PS00108">
    <property type="entry name" value="PROTEIN_KINASE_ST"/>
    <property type="match status" value="1"/>
</dbReference>
<organism evidence="6 7">
    <name type="scientific">Tritrichomonas musculus</name>
    <dbReference type="NCBI Taxonomy" id="1915356"/>
    <lineage>
        <taxon>Eukaryota</taxon>
        <taxon>Metamonada</taxon>
        <taxon>Parabasalia</taxon>
        <taxon>Tritrichomonadida</taxon>
        <taxon>Tritrichomonadidae</taxon>
        <taxon>Tritrichomonas</taxon>
    </lineage>
</organism>
<dbReference type="Proteomes" id="UP001470230">
    <property type="component" value="Unassembled WGS sequence"/>
</dbReference>
<keyword evidence="1" id="KW-0808">Transferase</keyword>
<dbReference type="PROSITE" id="PS50011">
    <property type="entry name" value="PROTEIN_KINASE_DOM"/>
    <property type="match status" value="1"/>
</dbReference>
<keyword evidence="7" id="KW-1185">Reference proteome</keyword>
<dbReference type="Pfam" id="PF13306">
    <property type="entry name" value="LRR_5"/>
    <property type="match status" value="1"/>
</dbReference>
<dbReference type="InterPro" id="IPR017441">
    <property type="entry name" value="Protein_kinase_ATP_BS"/>
</dbReference>
<dbReference type="InterPro" id="IPR000719">
    <property type="entry name" value="Prot_kinase_dom"/>
</dbReference>
<evidence type="ECO:0000259" key="5">
    <source>
        <dbReference type="PROSITE" id="PS50011"/>
    </source>
</evidence>
<dbReference type="InterPro" id="IPR001245">
    <property type="entry name" value="Ser-Thr/Tyr_kinase_cat_dom"/>
</dbReference>
<keyword evidence="2 4" id="KW-0547">Nucleotide-binding</keyword>
<evidence type="ECO:0000256" key="2">
    <source>
        <dbReference type="ARBA" id="ARBA00022741"/>
    </source>
</evidence>
<dbReference type="SMART" id="SM00220">
    <property type="entry name" value="S_TKc"/>
    <property type="match status" value="1"/>
</dbReference>
<evidence type="ECO:0000256" key="4">
    <source>
        <dbReference type="PROSITE-ProRule" id="PRU10141"/>
    </source>
</evidence>
<dbReference type="Gene3D" id="1.10.510.10">
    <property type="entry name" value="Transferase(Phosphotransferase) domain 1"/>
    <property type="match status" value="1"/>
</dbReference>
<comment type="caution">
    <text evidence="6">The sequence shown here is derived from an EMBL/GenBank/DDBJ whole genome shotgun (WGS) entry which is preliminary data.</text>
</comment>
<keyword evidence="3 4" id="KW-0067">ATP-binding</keyword>
<reference evidence="6 7" key="1">
    <citation type="submission" date="2024-04" db="EMBL/GenBank/DDBJ databases">
        <title>Tritrichomonas musculus Genome.</title>
        <authorList>
            <person name="Alves-Ferreira E."/>
            <person name="Grigg M."/>
            <person name="Lorenzi H."/>
            <person name="Galac M."/>
        </authorList>
    </citation>
    <scope>NUCLEOTIDE SEQUENCE [LARGE SCALE GENOMIC DNA]</scope>
    <source>
        <strain evidence="6 7">EAF2021</strain>
    </source>
</reference>
<dbReference type="SUPFAM" id="SSF56112">
    <property type="entry name" value="Protein kinase-like (PK-like)"/>
    <property type="match status" value="1"/>
</dbReference>
<dbReference type="PRINTS" id="PR00109">
    <property type="entry name" value="TYRKINASE"/>
</dbReference>